<dbReference type="Proteomes" id="UP000653127">
    <property type="component" value="Unassembled WGS sequence"/>
</dbReference>
<keyword evidence="3" id="KW-1185">Reference proteome</keyword>
<evidence type="ECO:0000313" key="3">
    <source>
        <dbReference type="Proteomes" id="UP000653127"/>
    </source>
</evidence>
<dbReference type="RefSeq" id="WP_343256305.1">
    <property type="nucleotide sequence ID" value="NZ_JBCLMV010000005.1"/>
</dbReference>
<dbReference type="EMBL" id="JACRST010000001">
    <property type="protein sequence ID" value="MBC8545505.1"/>
    <property type="molecule type" value="Genomic_DNA"/>
</dbReference>
<dbReference type="Pfam" id="PF06695">
    <property type="entry name" value="Sm_multidrug_ex"/>
    <property type="match status" value="1"/>
</dbReference>
<dbReference type="PANTHER" id="PTHR36007">
    <property type="entry name" value="TRANSPORT PROTEIN-RELATED"/>
    <property type="match status" value="1"/>
</dbReference>
<protein>
    <submittedName>
        <fullName evidence="2">Small multi-drug export protein</fullName>
    </submittedName>
</protein>
<feature type="transmembrane region" description="Helical" evidence="1">
    <location>
        <begin position="109"/>
        <end position="135"/>
    </location>
</feature>
<feature type="transmembrane region" description="Helical" evidence="1">
    <location>
        <begin position="25"/>
        <end position="47"/>
    </location>
</feature>
<dbReference type="PANTHER" id="PTHR36007:SF2">
    <property type="entry name" value="TRANSPORT PROTEIN-RELATED"/>
    <property type="match status" value="1"/>
</dbReference>
<gene>
    <name evidence="2" type="ORF">H8711_00955</name>
</gene>
<comment type="caution">
    <text evidence="2">The sequence shown here is derived from an EMBL/GenBank/DDBJ whole genome shotgun (WGS) entry which is preliminary data.</text>
</comment>
<keyword evidence="1" id="KW-0472">Membrane</keyword>
<feature type="transmembrane region" description="Helical" evidence="1">
    <location>
        <begin position="79"/>
        <end position="103"/>
    </location>
</feature>
<name>A0A926DYF9_9FIRM</name>
<reference evidence="2" key="1">
    <citation type="submission" date="2020-08" db="EMBL/GenBank/DDBJ databases">
        <title>Genome public.</title>
        <authorList>
            <person name="Liu C."/>
            <person name="Sun Q."/>
        </authorList>
    </citation>
    <scope>NUCLEOTIDE SEQUENCE</scope>
    <source>
        <strain evidence="2">NSJ-31</strain>
    </source>
</reference>
<dbReference type="AlphaFoldDB" id="A0A926DYF9"/>
<accession>A0A926DYF9</accession>
<dbReference type="InterPro" id="IPR009577">
    <property type="entry name" value="Sm_multidrug_ex"/>
</dbReference>
<organism evidence="2 3">
    <name type="scientific">Ligaoa zhengdingensis</name>
    <dbReference type="NCBI Taxonomy" id="2763658"/>
    <lineage>
        <taxon>Bacteria</taxon>
        <taxon>Bacillati</taxon>
        <taxon>Bacillota</taxon>
        <taxon>Clostridia</taxon>
        <taxon>Eubacteriales</taxon>
        <taxon>Oscillospiraceae</taxon>
        <taxon>Ligaoa</taxon>
    </lineage>
</organism>
<proteinExistence type="predicted"/>
<evidence type="ECO:0000256" key="1">
    <source>
        <dbReference type="SAM" id="Phobius"/>
    </source>
</evidence>
<keyword evidence="1" id="KW-0812">Transmembrane</keyword>
<keyword evidence="1" id="KW-1133">Transmembrane helix</keyword>
<evidence type="ECO:0000313" key="2">
    <source>
        <dbReference type="EMBL" id="MBC8545505.1"/>
    </source>
</evidence>
<sequence length="138" mass="14741">MLPIVELRGAIPIGAGFDLPFWTNYAIAVAGNILPVPFLILFATKILRWLTKFRKIGPFFQKILDKGEEKAAKIGNVELLGLFCFVAVPLPGTGAWTGSLIAATLSLKFWPSVATIAAGVAASGIIMGILSYGLFSLF</sequence>